<reference evidence="4" key="2">
    <citation type="submission" date="2012-11" db="EMBL/GenBank/DDBJ databases">
        <authorList>
            <person name="Kuo A."/>
            <person name="Curtis B.A."/>
            <person name="Tanifuji G."/>
            <person name="Burki F."/>
            <person name="Gruber A."/>
            <person name="Irimia M."/>
            <person name="Maruyama S."/>
            <person name="Arias M.C."/>
            <person name="Ball S.G."/>
            <person name="Gile G.H."/>
            <person name="Hirakawa Y."/>
            <person name="Hopkins J.F."/>
            <person name="Rensing S.A."/>
            <person name="Schmutz J."/>
            <person name="Symeonidi A."/>
            <person name="Elias M."/>
            <person name="Eveleigh R.J."/>
            <person name="Herman E.K."/>
            <person name="Klute M.J."/>
            <person name="Nakayama T."/>
            <person name="Obornik M."/>
            <person name="Reyes-Prieto A."/>
            <person name="Armbrust E.V."/>
            <person name="Aves S.J."/>
            <person name="Beiko R.G."/>
            <person name="Coutinho P."/>
            <person name="Dacks J.B."/>
            <person name="Durnford D.G."/>
            <person name="Fast N.M."/>
            <person name="Green B.R."/>
            <person name="Grisdale C."/>
            <person name="Hempe F."/>
            <person name="Henrissat B."/>
            <person name="Hoppner M.P."/>
            <person name="Ishida K.-I."/>
            <person name="Kim E."/>
            <person name="Koreny L."/>
            <person name="Kroth P.G."/>
            <person name="Liu Y."/>
            <person name="Malik S.-B."/>
            <person name="Maier U.G."/>
            <person name="McRose D."/>
            <person name="Mock T."/>
            <person name="Neilson J.A."/>
            <person name="Onodera N.T."/>
            <person name="Poole A.M."/>
            <person name="Pritham E.J."/>
            <person name="Richards T.A."/>
            <person name="Rocap G."/>
            <person name="Roy S.W."/>
            <person name="Sarai C."/>
            <person name="Schaack S."/>
            <person name="Shirato S."/>
            <person name="Slamovits C.H."/>
            <person name="Spencer D.F."/>
            <person name="Suzuki S."/>
            <person name="Worden A.Z."/>
            <person name="Zauner S."/>
            <person name="Barry K."/>
            <person name="Bell C."/>
            <person name="Bharti A.K."/>
            <person name="Crow J.A."/>
            <person name="Grimwood J."/>
            <person name="Kramer R."/>
            <person name="Lindquist E."/>
            <person name="Lucas S."/>
            <person name="Salamov A."/>
            <person name="McFadden G.I."/>
            <person name="Lane C.E."/>
            <person name="Keeling P.J."/>
            <person name="Gray M.W."/>
            <person name="Grigoriev I.V."/>
            <person name="Archibald J.M."/>
        </authorList>
    </citation>
    <scope>NUCLEOTIDE SEQUENCE</scope>
    <source>
        <strain evidence="4">CCMP2712</strain>
    </source>
</reference>
<feature type="compositionally biased region" description="Polar residues" evidence="1">
    <location>
        <begin position="1"/>
        <end position="16"/>
    </location>
</feature>
<reference evidence="2 4" key="1">
    <citation type="journal article" date="2012" name="Nature">
        <title>Algal genomes reveal evolutionary mosaicism and the fate of nucleomorphs.</title>
        <authorList>
            <consortium name="DOE Joint Genome Institute"/>
            <person name="Curtis B.A."/>
            <person name="Tanifuji G."/>
            <person name="Burki F."/>
            <person name="Gruber A."/>
            <person name="Irimia M."/>
            <person name="Maruyama S."/>
            <person name="Arias M.C."/>
            <person name="Ball S.G."/>
            <person name="Gile G.H."/>
            <person name="Hirakawa Y."/>
            <person name="Hopkins J.F."/>
            <person name="Kuo A."/>
            <person name="Rensing S.A."/>
            <person name="Schmutz J."/>
            <person name="Symeonidi A."/>
            <person name="Elias M."/>
            <person name="Eveleigh R.J."/>
            <person name="Herman E.K."/>
            <person name="Klute M.J."/>
            <person name="Nakayama T."/>
            <person name="Obornik M."/>
            <person name="Reyes-Prieto A."/>
            <person name="Armbrust E.V."/>
            <person name="Aves S.J."/>
            <person name="Beiko R.G."/>
            <person name="Coutinho P."/>
            <person name="Dacks J.B."/>
            <person name="Durnford D.G."/>
            <person name="Fast N.M."/>
            <person name="Green B.R."/>
            <person name="Grisdale C.J."/>
            <person name="Hempel F."/>
            <person name="Henrissat B."/>
            <person name="Hoppner M.P."/>
            <person name="Ishida K."/>
            <person name="Kim E."/>
            <person name="Koreny L."/>
            <person name="Kroth P.G."/>
            <person name="Liu Y."/>
            <person name="Malik S.B."/>
            <person name="Maier U.G."/>
            <person name="McRose D."/>
            <person name="Mock T."/>
            <person name="Neilson J.A."/>
            <person name="Onodera N.T."/>
            <person name="Poole A.M."/>
            <person name="Pritham E.J."/>
            <person name="Richards T.A."/>
            <person name="Rocap G."/>
            <person name="Roy S.W."/>
            <person name="Sarai C."/>
            <person name="Schaack S."/>
            <person name="Shirato S."/>
            <person name="Slamovits C.H."/>
            <person name="Spencer D.F."/>
            <person name="Suzuki S."/>
            <person name="Worden A.Z."/>
            <person name="Zauner S."/>
            <person name="Barry K."/>
            <person name="Bell C."/>
            <person name="Bharti A.K."/>
            <person name="Crow J.A."/>
            <person name="Grimwood J."/>
            <person name="Kramer R."/>
            <person name="Lindquist E."/>
            <person name="Lucas S."/>
            <person name="Salamov A."/>
            <person name="McFadden G.I."/>
            <person name="Lane C.E."/>
            <person name="Keeling P.J."/>
            <person name="Gray M.W."/>
            <person name="Grigoriev I.V."/>
            <person name="Archibald J.M."/>
        </authorList>
    </citation>
    <scope>NUCLEOTIDE SEQUENCE</scope>
    <source>
        <strain evidence="2 4">CCMP2712</strain>
    </source>
</reference>
<dbReference type="AlphaFoldDB" id="L1K4L4"/>
<dbReference type="PaxDb" id="55529-EKX55537"/>
<name>L1K4L4_GUITC</name>
<protein>
    <submittedName>
        <fullName evidence="2 3">Uncharacterized protein</fullName>
    </submittedName>
</protein>
<evidence type="ECO:0000313" key="4">
    <source>
        <dbReference type="Proteomes" id="UP000011087"/>
    </source>
</evidence>
<evidence type="ECO:0000313" key="2">
    <source>
        <dbReference type="EMBL" id="EKX55537.1"/>
    </source>
</evidence>
<accession>L1K4L4</accession>
<feature type="region of interest" description="Disordered" evidence="1">
    <location>
        <begin position="1"/>
        <end position="37"/>
    </location>
</feature>
<dbReference type="EnsemblProtists" id="EKX55537">
    <property type="protein sequence ID" value="EKX55537"/>
    <property type="gene ID" value="GUITHDRAFT_99313"/>
</dbReference>
<dbReference type="InterPro" id="IPR027267">
    <property type="entry name" value="AH/BAR_dom_sf"/>
</dbReference>
<reference evidence="3" key="3">
    <citation type="submission" date="2015-06" db="UniProtKB">
        <authorList>
            <consortium name="EnsemblProtists"/>
        </authorList>
    </citation>
    <scope>IDENTIFICATION</scope>
</reference>
<dbReference type="HOGENOM" id="CLU_1404887_0_0_1"/>
<organism evidence="2">
    <name type="scientific">Guillardia theta (strain CCMP2712)</name>
    <name type="common">Cryptophyte</name>
    <dbReference type="NCBI Taxonomy" id="905079"/>
    <lineage>
        <taxon>Eukaryota</taxon>
        <taxon>Cryptophyceae</taxon>
        <taxon>Pyrenomonadales</taxon>
        <taxon>Geminigeraceae</taxon>
        <taxon>Guillardia</taxon>
    </lineage>
</organism>
<dbReference type="GeneID" id="17312216"/>
<keyword evidence="4" id="KW-1185">Reference proteome</keyword>
<dbReference type="SUPFAM" id="SSF103657">
    <property type="entry name" value="BAR/IMD domain-like"/>
    <property type="match status" value="1"/>
</dbReference>
<evidence type="ECO:0000313" key="3">
    <source>
        <dbReference type="EnsemblProtists" id="EKX55537"/>
    </source>
</evidence>
<feature type="region of interest" description="Disordered" evidence="1">
    <location>
        <begin position="161"/>
        <end position="194"/>
    </location>
</feature>
<dbReference type="EMBL" id="JH992965">
    <property type="protein sequence ID" value="EKX55537.1"/>
    <property type="molecule type" value="Genomic_DNA"/>
</dbReference>
<proteinExistence type="predicted"/>
<evidence type="ECO:0000256" key="1">
    <source>
        <dbReference type="SAM" id="MobiDB-lite"/>
    </source>
</evidence>
<dbReference type="RefSeq" id="XP_005842517.1">
    <property type="nucleotide sequence ID" value="XM_005842460.1"/>
</dbReference>
<gene>
    <name evidence="2" type="ORF">GUITHDRAFT_99313</name>
</gene>
<sequence length="194" mass="22026">MQSAPSAQDGVNSPHSLRSPDQIPLPASSASSAGFVEGMKPRELRGWMKRMENELREMKKELCVKREATSVLDELQMWKNYTEEMLELRSIQENFSEFLNETTEDYATLLDNFEREQAKFEQARKDLEKTGGEIGQDVDKVFKSIEEAQAMISDYLTEVEATKDDQGEVGGNDVMLDETPPKSYAPTDDPSFDR</sequence>
<dbReference type="Proteomes" id="UP000011087">
    <property type="component" value="Unassembled WGS sequence"/>
</dbReference>
<dbReference type="KEGG" id="gtt:GUITHDRAFT_99313"/>